<gene>
    <name evidence="1" type="ORF">METZ01_LOCUS378232</name>
</gene>
<accession>A0A382TVB5</accession>
<evidence type="ECO:0000313" key="1">
    <source>
        <dbReference type="EMBL" id="SVD25378.1"/>
    </source>
</evidence>
<reference evidence="1" key="1">
    <citation type="submission" date="2018-05" db="EMBL/GenBank/DDBJ databases">
        <authorList>
            <person name="Lanie J.A."/>
            <person name="Ng W.-L."/>
            <person name="Kazmierczak K.M."/>
            <person name="Andrzejewski T.M."/>
            <person name="Davidsen T.M."/>
            <person name="Wayne K.J."/>
            <person name="Tettelin H."/>
            <person name="Glass J.I."/>
            <person name="Rusch D."/>
            <person name="Podicherti R."/>
            <person name="Tsui H.-C.T."/>
            <person name="Winkler M.E."/>
        </authorList>
    </citation>
    <scope>NUCLEOTIDE SEQUENCE</scope>
</reference>
<organism evidence="1">
    <name type="scientific">marine metagenome</name>
    <dbReference type="NCBI Taxonomy" id="408172"/>
    <lineage>
        <taxon>unclassified sequences</taxon>
        <taxon>metagenomes</taxon>
        <taxon>ecological metagenomes</taxon>
    </lineage>
</organism>
<dbReference type="Pfam" id="PF07661">
    <property type="entry name" value="MORN_2"/>
    <property type="match status" value="3"/>
</dbReference>
<protein>
    <submittedName>
        <fullName evidence="1">Uncharacterized protein</fullName>
    </submittedName>
</protein>
<dbReference type="InterPro" id="IPR011652">
    <property type="entry name" value="MORN_2"/>
</dbReference>
<proteinExistence type="predicted"/>
<dbReference type="EMBL" id="UINC01139061">
    <property type="protein sequence ID" value="SVD25378.1"/>
    <property type="molecule type" value="Genomic_DNA"/>
</dbReference>
<sequence length="118" mass="13286">MKQFILISALLLIGSNVFANELPTDGVFQINHPNGKLYLKGELKNDQKEGTWEFYYDNGQLQAVEKYSGGSPVGIWKYYEENGRLLKKIDQLVEGSPGSMAPDGLDHNMDCKMDYGFC</sequence>
<dbReference type="Gene3D" id="3.90.930.1">
    <property type="match status" value="1"/>
</dbReference>
<name>A0A382TVB5_9ZZZZ</name>
<dbReference type="SUPFAM" id="SSF82185">
    <property type="entry name" value="Histone H3 K4-specific methyltransferase SET7/9 N-terminal domain"/>
    <property type="match status" value="1"/>
</dbReference>
<dbReference type="AlphaFoldDB" id="A0A382TVB5"/>